<proteinExistence type="predicted"/>
<feature type="transmembrane region" description="Helical" evidence="1">
    <location>
        <begin position="334"/>
        <end position="355"/>
    </location>
</feature>
<sequence>MSRMASTSLLALKFTALRNAFRKAPKWGFLLVAALALLLAWAEVYGTWQALNFLGRFGNIGTSVFARVLEIGLITLTSGVTFSATTTAIQTLYLSDDLNFLLTQPLATRRVFGLKVFETFLNTALVPTFLTVPLLLTVGVYFHAPWWAYPLMLVTALLTFAAPVGLGALLAVFLMRVAPVGRVREVSTALGVLFSAGLVYAIRALRPEVLVQRLQDPTKFEELLRNFASPSNPFLPPSWAAQGLWQAAHGQVTGALLPLAVLTGVLLTAATFLATRAYQEGWARALDSSLPKLDPTPRKASGPERWFSRMGAGGSLAYKDLRITLRDPTQWSQLLVVVALAGVYLISVKSVPIPIPQFRGILGYVQLAFQGFIVAGVAVRLAFPAVSTEARAYWLLRTGPISPRQLVTSKFWGVLPVTLVLGLIMGVASARSMNLGPTLLLLSVLVSVSNAFVITALGVGLGAAAPKFDADNPAEIGVSAGGLAFMGLSLLYSVLCLLLLAKPAAGSVLRPDLFPGYSALGTPEGIMGLLGLLLATILGTYFSLKTGWERLDRLE</sequence>
<evidence type="ECO:0000313" key="3">
    <source>
        <dbReference type="Proteomes" id="UP001595748"/>
    </source>
</evidence>
<evidence type="ECO:0000313" key="2">
    <source>
        <dbReference type="EMBL" id="MFC3863006.1"/>
    </source>
</evidence>
<feature type="transmembrane region" description="Helical" evidence="1">
    <location>
        <begin position="255"/>
        <end position="274"/>
    </location>
</feature>
<dbReference type="Proteomes" id="UP001595748">
    <property type="component" value="Unassembled WGS sequence"/>
</dbReference>
<keyword evidence="1" id="KW-0812">Transmembrane</keyword>
<dbReference type="RefSeq" id="WP_380080943.1">
    <property type="nucleotide sequence ID" value="NZ_JBHRZF010000221.1"/>
</dbReference>
<keyword evidence="1" id="KW-0472">Membrane</keyword>
<dbReference type="Pfam" id="PF16949">
    <property type="entry name" value="ABC_tran_2"/>
    <property type="match status" value="1"/>
</dbReference>
<feature type="transmembrane region" description="Helical" evidence="1">
    <location>
        <begin position="186"/>
        <end position="205"/>
    </location>
</feature>
<accession>A0ABV8AEH9</accession>
<feature type="transmembrane region" description="Helical" evidence="1">
    <location>
        <begin position="116"/>
        <end position="142"/>
    </location>
</feature>
<feature type="transmembrane region" description="Helical" evidence="1">
    <location>
        <begin position="411"/>
        <end position="433"/>
    </location>
</feature>
<dbReference type="InterPro" id="IPR031599">
    <property type="entry name" value="ABC_tran_2"/>
</dbReference>
<evidence type="ECO:0000256" key="1">
    <source>
        <dbReference type="SAM" id="Phobius"/>
    </source>
</evidence>
<name>A0ABV8AEH9_9DEIO</name>
<dbReference type="EMBL" id="JBHRZF010000221">
    <property type="protein sequence ID" value="MFC3863006.1"/>
    <property type="molecule type" value="Genomic_DNA"/>
</dbReference>
<reference evidence="3" key="1">
    <citation type="journal article" date="2019" name="Int. J. Syst. Evol. Microbiol.">
        <title>The Global Catalogue of Microorganisms (GCM) 10K type strain sequencing project: providing services to taxonomists for standard genome sequencing and annotation.</title>
        <authorList>
            <consortium name="The Broad Institute Genomics Platform"/>
            <consortium name="The Broad Institute Genome Sequencing Center for Infectious Disease"/>
            <person name="Wu L."/>
            <person name="Ma J."/>
        </authorList>
    </citation>
    <scope>NUCLEOTIDE SEQUENCE [LARGE SCALE GENOMIC DNA]</scope>
    <source>
        <strain evidence="3">CCTCC AB 2013263</strain>
    </source>
</reference>
<protein>
    <recommendedName>
        <fullName evidence="4">ABC-2 type transport system permease protein</fullName>
    </recommendedName>
</protein>
<comment type="caution">
    <text evidence="2">The sequence shown here is derived from an EMBL/GenBank/DDBJ whole genome shotgun (WGS) entry which is preliminary data.</text>
</comment>
<evidence type="ECO:0008006" key="4">
    <source>
        <dbReference type="Google" id="ProtNLM"/>
    </source>
</evidence>
<feature type="transmembrane region" description="Helical" evidence="1">
    <location>
        <begin position="525"/>
        <end position="544"/>
    </location>
</feature>
<feature type="transmembrane region" description="Helical" evidence="1">
    <location>
        <begin position="71"/>
        <end position="95"/>
    </location>
</feature>
<gene>
    <name evidence="2" type="ORF">ACFOPQ_19770</name>
</gene>
<feature type="transmembrane region" description="Helical" evidence="1">
    <location>
        <begin position="148"/>
        <end position="174"/>
    </location>
</feature>
<feature type="transmembrane region" description="Helical" evidence="1">
    <location>
        <begin position="476"/>
        <end position="505"/>
    </location>
</feature>
<feature type="transmembrane region" description="Helical" evidence="1">
    <location>
        <begin position="439"/>
        <end position="464"/>
    </location>
</feature>
<keyword evidence="3" id="KW-1185">Reference proteome</keyword>
<organism evidence="2 3">
    <name type="scientific">Deinococcus antarcticus</name>
    <dbReference type="NCBI Taxonomy" id="1298767"/>
    <lineage>
        <taxon>Bacteria</taxon>
        <taxon>Thermotogati</taxon>
        <taxon>Deinococcota</taxon>
        <taxon>Deinococci</taxon>
        <taxon>Deinococcales</taxon>
        <taxon>Deinococcaceae</taxon>
        <taxon>Deinococcus</taxon>
    </lineage>
</organism>
<keyword evidence="1" id="KW-1133">Transmembrane helix</keyword>
<feature type="transmembrane region" description="Helical" evidence="1">
    <location>
        <begin position="361"/>
        <end position="383"/>
    </location>
</feature>